<dbReference type="EMBL" id="QTJU01000001">
    <property type="protein sequence ID" value="RFM29793.1"/>
    <property type="molecule type" value="Genomic_DNA"/>
</dbReference>
<dbReference type="Proteomes" id="UP000261284">
    <property type="component" value="Unassembled WGS sequence"/>
</dbReference>
<reference evidence="1 2" key="1">
    <citation type="submission" date="2018-08" db="EMBL/GenBank/DDBJ databases">
        <title>Chitinophagaceae sp. K23C18032701, a novel bacterium isolated from forest soil.</title>
        <authorList>
            <person name="Wang C."/>
        </authorList>
    </citation>
    <scope>NUCLEOTIDE SEQUENCE [LARGE SCALE GENOMIC DNA]</scope>
    <source>
        <strain evidence="1 2">K23C18032701</strain>
    </source>
</reference>
<organism evidence="1 2">
    <name type="scientific">Deminuibacter soli</name>
    <dbReference type="NCBI Taxonomy" id="2291815"/>
    <lineage>
        <taxon>Bacteria</taxon>
        <taxon>Pseudomonadati</taxon>
        <taxon>Bacteroidota</taxon>
        <taxon>Chitinophagia</taxon>
        <taxon>Chitinophagales</taxon>
        <taxon>Chitinophagaceae</taxon>
        <taxon>Deminuibacter</taxon>
    </lineage>
</organism>
<proteinExistence type="predicted"/>
<evidence type="ECO:0008006" key="3">
    <source>
        <dbReference type="Google" id="ProtNLM"/>
    </source>
</evidence>
<protein>
    <recommendedName>
        <fullName evidence="3">Nucleotidyltransferase</fullName>
    </recommendedName>
</protein>
<keyword evidence="2" id="KW-1185">Reference proteome</keyword>
<dbReference type="Pfam" id="PF08843">
    <property type="entry name" value="AbiEii"/>
    <property type="match status" value="1"/>
</dbReference>
<dbReference type="InterPro" id="IPR014942">
    <property type="entry name" value="AbiEii"/>
</dbReference>
<dbReference type="InterPro" id="IPR043519">
    <property type="entry name" value="NT_sf"/>
</dbReference>
<sequence>MASDIVSGAALEMLAALEEVLRKLEIDFYLVGALARDIALSANPNLAPQRKTNDVDVAILLASEQQFYQAKQALLETGHFTAHETESIKLFYKHAVELDLLPFGGIENEYRETQLEQPRLFVIDVPGFKEVFPEAKNYSIGENTLMVCPLEGLVLLKLIANDDKPGRTKDITDIVHIISVYFELKDMEIYEEYIDVMEFYSTDDTDYLLLVSARVIGRRMGDMLSNSEQLRERILSILDRKTTGLYWPEMAAGIRDVHQ</sequence>
<gene>
    <name evidence="1" type="ORF">DXN05_02110</name>
</gene>
<evidence type="ECO:0000313" key="2">
    <source>
        <dbReference type="Proteomes" id="UP000261284"/>
    </source>
</evidence>
<dbReference type="Gene3D" id="3.30.460.10">
    <property type="entry name" value="Beta Polymerase, domain 2"/>
    <property type="match status" value="1"/>
</dbReference>
<name>A0A3E1NPF1_9BACT</name>
<accession>A0A3E1NPF1</accession>
<evidence type="ECO:0000313" key="1">
    <source>
        <dbReference type="EMBL" id="RFM29793.1"/>
    </source>
</evidence>
<comment type="caution">
    <text evidence="1">The sequence shown here is derived from an EMBL/GenBank/DDBJ whole genome shotgun (WGS) entry which is preliminary data.</text>
</comment>
<dbReference type="RefSeq" id="WP_116845549.1">
    <property type="nucleotide sequence ID" value="NZ_QTJU01000001.1"/>
</dbReference>
<dbReference type="AlphaFoldDB" id="A0A3E1NPF1"/>
<dbReference type="OrthoDB" id="5918411at2"/>